<evidence type="ECO:0000313" key="2">
    <source>
        <dbReference type="Proteomes" id="UP000734854"/>
    </source>
</evidence>
<dbReference type="InterPro" id="IPR049932">
    <property type="entry name" value="NEAP1-4"/>
</dbReference>
<dbReference type="Proteomes" id="UP000734854">
    <property type="component" value="Unassembled WGS sequence"/>
</dbReference>
<evidence type="ECO:0000313" key="1">
    <source>
        <dbReference type="EMBL" id="KAG6476465.1"/>
    </source>
</evidence>
<sequence>MQPVSVCSLIFAMGPKTSSCPFEFPLDLGKLYPLSADLLMSVVAEKAEPLTASSSSLEVDPLLKDLTEKKLIFKKNVATLAAELKDVRRRLVLQEQSFAKEAHARKCPQCSKKFRRKEIVNLYAPVIVVPNADLEKEVQCLKKENMSLKIESELELHEARVMGIDGSSHIVIVSRKSPGIEREHVLDKVGWDESTFGERQPRVSLWEIEPLTTFPMYPSSFPLRLKRPWPSDLPSLHEVLEPTADTETKAAAGMLGRAEVDKHPAILEMPDEKTLQHNTL</sequence>
<dbReference type="EMBL" id="JACMSC010000018">
    <property type="protein sequence ID" value="KAG6476465.1"/>
    <property type="molecule type" value="Genomic_DNA"/>
</dbReference>
<keyword evidence="2" id="KW-1185">Reference proteome</keyword>
<dbReference type="AlphaFoldDB" id="A0A8J5EXW0"/>
<gene>
    <name evidence="1" type="ORF">ZIOFF_065707</name>
</gene>
<dbReference type="PANTHER" id="PTHR48145:SF5">
    <property type="entry name" value="NUCLEAR ENVELOPE-ASSOCIATED PROTEIN 2"/>
    <property type="match status" value="1"/>
</dbReference>
<proteinExistence type="predicted"/>
<name>A0A8J5EXW0_ZINOF</name>
<dbReference type="PANTHER" id="PTHR48145">
    <property type="entry name" value="NUCLEAR ENVELOPE-ASSOCIATED PROTEIN 1"/>
    <property type="match status" value="1"/>
</dbReference>
<accession>A0A8J5EXW0</accession>
<comment type="caution">
    <text evidence="1">The sequence shown here is derived from an EMBL/GenBank/DDBJ whole genome shotgun (WGS) entry which is preliminary data.</text>
</comment>
<protein>
    <submittedName>
        <fullName evidence="1">Uncharacterized protein</fullName>
    </submittedName>
</protein>
<dbReference type="Gene3D" id="2.30.30.1040">
    <property type="match status" value="1"/>
</dbReference>
<reference evidence="1 2" key="1">
    <citation type="submission" date="2020-08" db="EMBL/GenBank/DDBJ databases">
        <title>Plant Genome Project.</title>
        <authorList>
            <person name="Zhang R.-G."/>
        </authorList>
    </citation>
    <scope>NUCLEOTIDE SEQUENCE [LARGE SCALE GENOMIC DNA]</scope>
    <source>
        <tissue evidence="1">Rhizome</tissue>
    </source>
</reference>
<organism evidence="1 2">
    <name type="scientific">Zingiber officinale</name>
    <name type="common">Ginger</name>
    <name type="synonym">Amomum zingiber</name>
    <dbReference type="NCBI Taxonomy" id="94328"/>
    <lineage>
        <taxon>Eukaryota</taxon>
        <taxon>Viridiplantae</taxon>
        <taxon>Streptophyta</taxon>
        <taxon>Embryophyta</taxon>
        <taxon>Tracheophyta</taxon>
        <taxon>Spermatophyta</taxon>
        <taxon>Magnoliopsida</taxon>
        <taxon>Liliopsida</taxon>
        <taxon>Zingiberales</taxon>
        <taxon>Zingiberaceae</taxon>
        <taxon>Zingiber</taxon>
    </lineage>
</organism>